<keyword evidence="2" id="KW-1185">Reference proteome</keyword>
<evidence type="ECO:0000313" key="2">
    <source>
        <dbReference type="Proteomes" id="UP000192247"/>
    </source>
</evidence>
<gene>
    <name evidence="1" type="ORF">BIW11_02765</name>
</gene>
<organism evidence="1 2">
    <name type="scientific">Tropilaelaps mercedesae</name>
    <dbReference type="NCBI Taxonomy" id="418985"/>
    <lineage>
        <taxon>Eukaryota</taxon>
        <taxon>Metazoa</taxon>
        <taxon>Ecdysozoa</taxon>
        <taxon>Arthropoda</taxon>
        <taxon>Chelicerata</taxon>
        <taxon>Arachnida</taxon>
        <taxon>Acari</taxon>
        <taxon>Parasitiformes</taxon>
        <taxon>Mesostigmata</taxon>
        <taxon>Gamasina</taxon>
        <taxon>Dermanyssoidea</taxon>
        <taxon>Laelapidae</taxon>
        <taxon>Tropilaelaps</taxon>
    </lineage>
</organism>
<comment type="caution">
    <text evidence="1">The sequence shown here is derived from an EMBL/GenBank/DDBJ whole genome shotgun (WGS) entry which is preliminary data.</text>
</comment>
<reference evidence="1 2" key="1">
    <citation type="journal article" date="2017" name="Gigascience">
        <title>Draft genome of the honey bee ectoparasitic mite, Tropilaelaps mercedesae, is shaped by the parasitic life history.</title>
        <authorList>
            <person name="Dong X."/>
            <person name="Armstrong S.D."/>
            <person name="Xia D."/>
            <person name="Makepeace B.L."/>
            <person name="Darby A.C."/>
            <person name="Kadowaki T."/>
        </authorList>
    </citation>
    <scope>NUCLEOTIDE SEQUENCE [LARGE SCALE GENOMIC DNA]</scope>
    <source>
        <strain evidence="1">Wuxi-XJTLU</strain>
    </source>
</reference>
<sequence>MGKTKVAKKQIYFRSDQQIQIKDGLYESSITPCSRQRPLGAPIMRSVVKFSRRHERNNLTARLCVDRLIDAYTIDGDSHCGVVSIRFI</sequence>
<dbReference type="EMBL" id="MNPL01002450">
    <property type="protein sequence ID" value="OQR78261.1"/>
    <property type="molecule type" value="Genomic_DNA"/>
</dbReference>
<accession>A0A1V9XXS8</accession>
<name>A0A1V9XXS8_9ACAR</name>
<dbReference type="Proteomes" id="UP000192247">
    <property type="component" value="Unassembled WGS sequence"/>
</dbReference>
<dbReference type="AlphaFoldDB" id="A0A1V9XXS8"/>
<proteinExistence type="predicted"/>
<dbReference type="InParanoid" id="A0A1V9XXS8"/>
<evidence type="ECO:0000313" key="1">
    <source>
        <dbReference type="EMBL" id="OQR78261.1"/>
    </source>
</evidence>
<protein>
    <submittedName>
        <fullName evidence="1">Uncharacterized protein</fullName>
    </submittedName>
</protein>